<dbReference type="EMBL" id="CAJNJA010018232">
    <property type="protein sequence ID" value="CAE7418231.1"/>
    <property type="molecule type" value="Genomic_DNA"/>
</dbReference>
<dbReference type="Proteomes" id="UP000601435">
    <property type="component" value="Unassembled WGS sequence"/>
</dbReference>
<name>A0A812R421_9DINO</name>
<dbReference type="GO" id="GO:0008270">
    <property type="term" value="F:zinc ion binding"/>
    <property type="evidence" value="ECO:0007669"/>
    <property type="project" value="InterPro"/>
</dbReference>
<gene>
    <name evidence="2" type="primary">MPA1</name>
    <name evidence="2" type="ORF">SNEC2469_LOCUS11485</name>
</gene>
<evidence type="ECO:0000259" key="1">
    <source>
        <dbReference type="Pfam" id="PF17432"/>
    </source>
</evidence>
<protein>
    <submittedName>
        <fullName evidence="2">MPA1 protein</fullName>
    </submittedName>
</protein>
<dbReference type="InterPro" id="IPR024601">
    <property type="entry name" value="Peptidase_M1_pepN_C"/>
</dbReference>
<keyword evidence="3" id="KW-1185">Reference proteome</keyword>
<sequence>MRYDYNDTSLSLLAGFDTDAFNRWEATQRLGTKAVLDALAAEDLESFRPDATFMDAMRNTLADRATEDLSLLAYSLILPAESTLMQIATPPIDPTKLHNARNHVRNVIAKELDAEIRERYAEVTPKDDEPYVVDGPSASKRRLRNVLLGYLSTSGDAAAAELCGKHFTTAKGMTDKLAAFSCLTGVPDSPEAKAAVEKFLADAKGDANVIDKWFASQARADVDDLLPRVRKLMEHPEFSLKNPNRLRSLVSVFLTTPQFHAPDGSGYDFALEMIPKVDALNPQVSARMANMAFRIWRRLDEKRQEMILERLGKLMEAGLSKDAAEIVSKMRA</sequence>
<evidence type="ECO:0000313" key="3">
    <source>
        <dbReference type="Proteomes" id="UP000601435"/>
    </source>
</evidence>
<feature type="domain" description="Peptidase M1 alanyl aminopeptidase C-terminal" evidence="1">
    <location>
        <begin position="8"/>
        <end position="330"/>
    </location>
</feature>
<dbReference type="AlphaFoldDB" id="A0A812R421"/>
<dbReference type="PANTHER" id="PTHR46322:SF1">
    <property type="entry name" value="PUROMYCIN-SENSITIVE AMINOPEPTIDASE"/>
    <property type="match status" value="1"/>
</dbReference>
<reference evidence="2" key="1">
    <citation type="submission" date="2021-02" db="EMBL/GenBank/DDBJ databases">
        <authorList>
            <person name="Dougan E. K."/>
            <person name="Rhodes N."/>
            <person name="Thang M."/>
            <person name="Chan C."/>
        </authorList>
    </citation>
    <scope>NUCLEOTIDE SEQUENCE</scope>
</reference>
<proteinExistence type="predicted"/>
<organism evidence="2 3">
    <name type="scientific">Symbiodinium necroappetens</name>
    <dbReference type="NCBI Taxonomy" id="1628268"/>
    <lineage>
        <taxon>Eukaryota</taxon>
        <taxon>Sar</taxon>
        <taxon>Alveolata</taxon>
        <taxon>Dinophyceae</taxon>
        <taxon>Suessiales</taxon>
        <taxon>Symbiodiniaceae</taxon>
        <taxon>Symbiodinium</taxon>
    </lineage>
</organism>
<evidence type="ECO:0000313" key="2">
    <source>
        <dbReference type="EMBL" id="CAE7418231.1"/>
    </source>
</evidence>
<dbReference type="Pfam" id="PF17432">
    <property type="entry name" value="DUF3458_C"/>
    <property type="match status" value="1"/>
</dbReference>
<dbReference type="PANTHER" id="PTHR46322">
    <property type="entry name" value="PUROMYCIN-SENSITIVE AMINOPEPTIDASE"/>
    <property type="match status" value="1"/>
</dbReference>
<accession>A0A812R421</accession>
<dbReference type="OrthoDB" id="10031169at2759"/>
<dbReference type="Gene3D" id="1.25.50.10">
    <property type="entry name" value="Peptidase M1, alanyl aminopeptidase, C-terminal domain"/>
    <property type="match status" value="1"/>
</dbReference>
<comment type="caution">
    <text evidence="2">The sequence shown here is derived from an EMBL/GenBank/DDBJ whole genome shotgun (WGS) entry which is preliminary data.</text>
</comment>
<dbReference type="InterPro" id="IPR037144">
    <property type="entry name" value="Peptidase_M1_pepN_C_sf"/>
</dbReference>
<dbReference type="InterPro" id="IPR012779">
    <property type="entry name" value="Peptidase_M1_pepN"/>
</dbReference>